<gene>
    <name evidence="2" type="ORF">VMCG_04225</name>
</gene>
<feature type="signal peptide" evidence="1">
    <location>
        <begin position="1"/>
        <end position="25"/>
    </location>
</feature>
<keyword evidence="3" id="KW-1185">Reference proteome</keyword>
<protein>
    <recommendedName>
        <fullName evidence="4">CHRD domain-containing protein</fullName>
    </recommendedName>
</protein>
<dbReference type="AlphaFoldDB" id="A0A423WTE0"/>
<comment type="caution">
    <text evidence="2">The sequence shown here is derived from an EMBL/GenBank/DDBJ whole genome shotgun (WGS) entry which is preliminary data.</text>
</comment>
<dbReference type="OrthoDB" id="430315at2759"/>
<dbReference type="SUPFAM" id="SSF49870">
    <property type="entry name" value="Osmotin, thaumatin-like protein"/>
    <property type="match status" value="1"/>
</dbReference>
<feature type="chain" id="PRO_5019011139" description="CHRD domain-containing protein" evidence="1">
    <location>
        <begin position="26"/>
        <end position="231"/>
    </location>
</feature>
<accession>A0A423WTE0</accession>
<evidence type="ECO:0000256" key="1">
    <source>
        <dbReference type="SAM" id="SignalP"/>
    </source>
</evidence>
<dbReference type="InterPro" id="IPR037176">
    <property type="entry name" value="Osmotin/thaumatin-like_sf"/>
</dbReference>
<evidence type="ECO:0008006" key="4">
    <source>
        <dbReference type="Google" id="ProtNLM"/>
    </source>
</evidence>
<reference evidence="2 3" key="1">
    <citation type="submission" date="2015-09" db="EMBL/GenBank/DDBJ databases">
        <title>Host preference determinants of Valsa canker pathogens revealed by comparative genomics.</title>
        <authorList>
            <person name="Yin Z."/>
            <person name="Huang L."/>
        </authorList>
    </citation>
    <scope>NUCLEOTIDE SEQUENCE [LARGE SCALE GENOMIC DNA]</scope>
    <source>
        <strain evidence="2 3">03-1</strain>
    </source>
</reference>
<dbReference type="Proteomes" id="UP000283895">
    <property type="component" value="Unassembled WGS sequence"/>
</dbReference>
<sequence>MNIKTLTLSFLALLESAALIMNAIAGTEDGITNYGGEGTLTAAIFPPEKTGEGVVSANSITAGPALVTFTVVNKHSEAISTSHAHQAGGPTAVSGGNVAINDAGYDANGDFAIIEANHGQTEWFKVAVVGVDVSYVDGFSLPISCSCNGVVVTGCNKNLSALGTCPYKDKYGKNACINPKRADRSAKSAAPLFAPCQGVAYTFQKDHDANNYGEFQIGHVSCCIGTDCPPA</sequence>
<proteinExistence type="predicted"/>
<dbReference type="EMBL" id="LKEA01000009">
    <property type="protein sequence ID" value="ROW06803.1"/>
    <property type="molecule type" value="Genomic_DNA"/>
</dbReference>
<evidence type="ECO:0000313" key="3">
    <source>
        <dbReference type="Proteomes" id="UP000283895"/>
    </source>
</evidence>
<evidence type="ECO:0000313" key="2">
    <source>
        <dbReference type="EMBL" id="ROW06803.1"/>
    </source>
</evidence>
<organism evidence="2 3">
    <name type="scientific">Cytospora schulzeri</name>
    <dbReference type="NCBI Taxonomy" id="448051"/>
    <lineage>
        <taxon>Eukaryota</taxon>
        <taxon>Fungi</taxon>
        <taxon>Dikarya</taxon>
        <taxon>Ascomycota</taxon>
        <taxon>Pezizomycotina</taxon>
        <taxon>Sordariomycetes</taxon>
        <taxon>Sordariomycetidae</taxon>
        <taxon>Diaporthales</taxon>
        <taxon>Cytosporaceae</taxon>
        <taxon>Cytospora</taxon>
    </lineage>
</organism>
<keyword evidence="1" id="KW-0732">Signal</keyword>
<name>A0A423WTE0_9PEZI</name>